<dbReference type="GO" id="GO:1901135">
    <property type="term" value="P:carbohydrate derivative metabolic process"/>
    <property type="evidence" value="ECO:0007669"/>
    <property type="project" value="InterPro"/>
</dbReference>
<dbReference type="KEGG" id="pma:Pro_1321"/>
<dbReference type="EnsemblBacteria" id="AAQ00365">
    <property type="protein sequence ID" value="AAQ00365"/>
    <property type="gene ID" value="Pro_1321"/>
</dbReference>
<reference evidence="2 3" key="1">
    <citation type="journal article" date="2003" name="Proc. Natl. Acad. Sci. U.S.A.">
        <title>Genome sequence of the cyanobacterium Prochlorococcus marinus SS120, a nearly minimal oxyphototrophic genome.</title>
        <authorList>
            <person name="Dufresne A."/>
            <person name="Salanoubat M."/>
            <person name="Partensky F."/>
            <person name="Artiguenave F."/>
            <person name="Axmann I.M."/>
            <person name="Barbe V."/>
            <person name="Duprat S."/>
            <person name="Galperin M.Y."/>
            <person name="Koonin E.V."/>
            <person name="Le Gall F."/>
            <person name="Makarova K.S."/>
            <person name="Ostrowski M."/>
            <person name="Oztas S."/>
            <person name="Robert C."/>
            <person name="Rogozin I.B."/>
            <person name="Scanlan D.J."/>
            <person name="Tandeau de Marsac N."/>
            <person name="Weissenbach J."/>
            <person name="Wincker P."/>
            <person name="Wolf Y.I."/>
            <person name="Hess W.R."/>
        </authorList>
    </citation>
    <scope>NUCLEOTIDE SEQUENCE [LARGE SCALE GENOMIC DNA]</scope>
    <source>
        <strain evidence="3">SARG / CCMP1375 / SS120</strain>
    </source>
</reference>
<accession>Q7VAY2</accession>
<dbReference type="eggNOG" id="COG0279">
    <property type="taxonomic scope" value="Bacteria"/>
</dbReference>
<evidence type="ECO:0000259" key="1">
    <source>
        <dbReference type="PROSITE" id="PS51464"/>
    </source>
</evidence>
<dbReference type="GO" id="GO:0016853">
    <property type="term" value="F:isomerase activity"/>
    <property type="evidence" value="ECO:0007669"/>
    <property type="project" value="UniProtKB-KW"/>
</dbReference>
<dbReference type="EMBL" id="AE017126">
    <property type="protein sequence ID" value="AAQ00365.1"/>
    <property type="molecule type" value="Genomic_DNA"/>
</dbReference>
<dbReference type="PANTHER" id="PTHR30390">
    <property type="entry name" value="SEDOHEPTULOSE 7-PHOSPHATE ISOMERASE / DNAA INITIATOR-ASSOCIATING FACTOR FOR REPLICATION INITIATION"/>
    <property type="match status" value="1"/>
</dbReference>
<sequence>MPISFNDFTNQYLDELRSVFTEGIILSIKELANDLEHAWNSGKRAYICGNGGSAGNAMHIANDFHYGLGSYSKPSRPGMRLIALPSNPSIVTCLANDIGYENIYCHQLKVLAEKDDLLIVLSGSGNSQNVVKALEYSKEINMKSHAVIAFSGGKCKDIADKVIHLQTNDMQIAEDSQVIIFHMCMQWIVQKSLASK</sequence>
<dbReference type="InterPro" id="IPR035461">
    <property type="entry name" value="GmhA/DiaA"/>
</dbReference>
<keyword evidence="3" id="KW-1185">Reference proteome</keyword>
<dbReference type="PANTHER" id="PTHR30390:SF8">
    <property type="entry name" value="SUGAR ISOMERASE (SIS)"/>
    <property type="match status" value="1"/>
</dbReference>
<organism evidence="2 3">
    <name type="scientific">Prochlorococcus marinus (strain SARG / CCMP1375 / SS120)</name>
    <dbReference type="NCBI Taxonomy" id="167539"/>
    <lineage>
        <taxon>Bacteria</taxon>
        <taxon>Bacillati</taxon>
        <taxon>Cyanobacteriota</taxon>
        <taxon>Cyanophyceae</taxon>
        <taxon>Synechococcales</taxon>
        <taxon>Prochlorococcaceae</taxon>
        <taxon>Prochlorococcus</taxon>
    </lineage>
</organism>
<dbReference type="Pfam" id="PF13580">
    <property type="entry name" value="SIS_2"/>
    <property type="match status" value="1"/>
</dbReference>
<dbReference type="InterPro" id="IPR046348">
    <property type="entry name" value="SIS_dom_sf"/>
</dbReference>
<dbReference type="CDD" id="cd05006">
    <property type="entry name" value="SIS_GmhA"/>
    <property type="match status" value="1"/>
</dbReference>
<dbReference type="InterPro" id="IPR050099">
    <property type="entry name" value="SIS_GmhA/DiaA_subfam"/>
</dbReference>
<protein>
    <submittedName>
        <fullName evidence="2">Phosphoheptose isomerase</fullName>
    </submittedName>
</protein>
<dbReference type="Proteomes" id="UP000001420">
    <property type="component" value="Chromosome"/>
</dbReference>
<dbReference type="PATRIC" id="fig|167539.5.peg.1386"/>
<dbReference type="Gene3D" id="3.40.50.10490">
    <property type="entry name" value="Glucose-6-phosphate isomerase like protein, domain 1"/>
    <property type="match status" value="1"/>
</dbReference>
<dbReference type="GO" id="GO:0097367">
    <property type="term" value="F:carbohydrate derivative binding"/>
    <property type="evidence" value="ECO:0007669"/>
    <property type="project" value="InterPro"/>
</dbReference>
<gene>
    <name evidence="2" type="primary">gmhA</name>
    <name evidence="2" type="ordered locus">Pro_1321</name>
</gene>
<dbReference type="SUPFAM" id="SSF53697">
    <property type="entry name" value="SIS domain"/>
    <property type="match status" value="1"/>
</dbReference>
<dbReference type="AlphaFoldDB" id="Q7VAY2"/>
<keyword evidence="2" id="KW-0413">Isomerase</keyword>
<dbReference type="RefSeq" id="WP_011125472.1">
    <property type="nucleotide sequence ID" value="NC_005042.1"/>
</dbReference>
<dbReference type="HOGENOM" id="CLU_080999_1_1_3"/>
<name>Q7VAY2_PROMA</name>
<proteinExistence type="predicted"/>
<dbReference type="InterPro" id="IPR001347">
    <property type="entry name" value="SIS_dom"/>
</dbReference>
<feature type="domain" description="SIS" evidence="1">
    <location>
        <begin position="31"/>
        <end position="196"/>
    </location>
</feature>
<evidence type="ECO:0000313" key="2">
    <source>
        <dbReference type="EMBL" id="AAQ00365.1"/>
    </source>
</evidence>
<dbReference type="PROSITE" id="PS51464">
    <property type="entry name" value="SIS"/>
    <property type="match status" value="1"/>
</dbReference>
<dbReference type="STRING" id="167539.Pro_1321"/>
<dbReference type="OrthoDB" id="7847955at2"/>
<evidence type="ECO:0000313" key="3">
    <source>
        <dbReference type="Proteomes" id="UP000001420"/>
    </source>
</evidence>